<dbReference type="AlphaFoldDB" id="A0A1N6D937"/>
<reference evidence="2 3" key="1">
    <citation type="submission" date="2016-11" db="EMBL/GenBank/DDBJ databases">
        <authorList>
            <person name="Jaros S."/>
            <person name="Januszkiewicz K."/>
            <person name="Wedrychowicz H."/>
        </authorList>
    </citation>
    <scope>NUCLEOTIDE SEQUENCE [LARGE SCALE GENOMIC DNA]</scope>
    <source>
        <strain evidence="2 3">DSM 24787</strain>
    </source>
</reference>
<keyword evidence="1" id="KW-1133">Transmembrane helix</keyword>
<evidence type="ECO:0000313" key="3">
    <source>
        <dbReference type="Proteomes" id="UP000185003"/>
    </source>
</evidence>
<feature type="transmembrane region" description="Helical" evidence="1">
    <location>
        <begin position="51"/>
        <end position="71"/>
    </location>
</feature>
<protein>
    <submittedName>
        <fullName evidence="2">Predicted lipoprotein</fullName>
    </submittedName>
</protein>
<accession>A0A1N6D937</accession>
<keyword evidence="3" id="KW-1185">Reference proteome</keyword>
<keyword evidence="1" id="KW-0472">Membrane</keyword>
<keyword evidence="2" id="KW-0449">Lipoprotein</keyword>
<dbReference type="InterPro" id="IPR018736">
    <property type="entry name" value="DUF2279_periplasmic_lipo"/>
</dbReference>
<dbReference type="EMBL" id="FSRA01000001">
    <property type="protein sequence ID" value="SIN67237.1"/>
    <property type="molecule type" value="Genomic_DNA"/>
</dbReference>
<organism evidence="2 3">
    <name type="scientific">Chitinophaga niabensis</name>
    <dbReference type="NCBI Taxonomy" id="536979"/>
    <lineage>
        <taxon>Bacteria</taxon>
        <taxon>Pseudomonadati</taxon>
        <taxon>Bacteroidota</taxon>
        <taxon>Chitinophagia</taxon>
        <taxon>Chitinophagales</taxon>
        <taxon>Chitinophagaceae</taxon>
        <taxon>Chitinophaga</taxon>
    </lineage>
</organism>
<sequence>MRGDALKRMHILLQNIGRCVGLLAILLFISLKVSSQHHTFFQNPDTVVKGRVWALGAGSAIAYGGSLLVLNQYWYKDYAKRNFHTINDAGEWLQMDKFGHVYTTYLFSKYSRELWRWSGLPRKQQIWIGGLSGFAYQSVIELLDAHSTHWGFSWSDMGANAIGSAAMISQELIWNEPRFQLKFSSFPIHYRDPVLKARAVNQFGERFTERTLKDYNAQTYWLSVNPWSFAKESNFPKWLNIAIGYGAEGLYDAKTNDWTDEQGVMYDYTHIRRTRQFYLSPDIDLTKIATRRKGVKVLFQVLNMIKIPAPALEINGAGKLKVHALYF</sequence>
<name>A0A1N6D937_9BACT</name>
<evidence type="ECO:0000313" key="2">
    <source>
        <dbReference type="EMBL" id="SIN67237.1"/>
    </source>
</evidence>
<gene>
    <name evidence="2" type="ORF">SAMN04488055_0475</name>
</gene>
<dbReference type="STRING" id="536979.SAMN04488055_0475"/>
<feature type="transmembrane region" description="Helical" evidence="1">
    <location>
        <begin position="12"/>
        <end position="31"/>
    </location>
</feature>
<evidence type="ECO:0000256" key="1">
    <source>
        <dbReference type="SAM" id="Phobius"/>
    </source>
</evidence>
<dbReference type="Pfam" id="PF10043">
    <property type="entry name" value="DUF2279"/>
    <property type="match status" value="1"/>
</dbReference>
<proteinExistence type="predicted"/>
<dbReference type="Proteomes" id="UP000185003">
    <property type="component" value="Unassembled WGS sequence"/>
</dbReference>
<keyword evidence="1" id="KW-0812">Transmembrane</keyword>